<dbReference type="Gene3D" id="2.120.10.30">
    <property type="entry name" value="TolB, C-terminal domain"/>
    <property type="match status" value="1"/>
</dbReference>
<proteinExistence type="predicted"/>
<comment type="caution">
    <text evidence="1">The sequence shown here is derived from an EMBL/GenBank/DDBJ whole genome shotgun (WGS) entry which is preliminary data.</text>
</comment>
<protein>
    <submittedName>
        <fullName evidence="1">Uncharacterized protein</fullName>
    </submittedName>
</protein>
<evidence type="ECO:0000313" key="2">
    <source>
        <dbReference type="Proteomes" id="UP000735302"/>
    </source>
</evidence>
<gene>
    <name evidence="1" type="ORF">PoB_006716100</name>
</gene>
<dbReference type="SUPFAM" id="SSF101898">
    <property type="entry name" value="NHL repeat"/>
    <property type="match status" value="1"/>
</dbReference>
<reference evidence="1 2" key="1">
    <citation type="journal article" date="2021" name="Elife">
        <title>Chloroplast acquisition without the gene transfer in kleptoplastic sea slugs, Plakobranchus ocellatus.</title>
        <authorList>
            <person name="Maeda T."/>
            <person name="Takahashi S."/>
            <person name="Yoshida T."/>
            <person name="Shimamura S."/>
            <person name="Takaki Y."/>
            <person name="Nagai Y."/>
            <person name="Toyoda A."/>
            <person name="Suzuki Y."/>
            <person name="Arimoto A."/>
            <person name="Ishii H."/>
            <person name="Satoh N."/>
            <person name="Nishiyama T."/>
            <person name="Hasebe M."/>
            <person name="Maruyama T."/>
            <person name="Minagawa J."/>
            <person name="Obokata J."/>
            <person name="Shigenobu S."/>
        </authorList>
    </citation>
    <scope>NUCLEOTIDE SEQUENCE [LARGE SCALE GENOMIC DNA]</scope>
</reference>
<keyword evidence="2" id="KW-1185">Reference proteome</keyword>
<evidence type="ECO:0000313" key="1">
    <source>
        <dbReference type="EMBL" id="GFO40656.1"/>
    </source>
</evidence>
<accession>A0AAV4D9C8</accession>
<dbReference type="AlphaFoldDB" id="A0AAV4D9C8"/>
<sequence length="164" mass="18204">MAARRSEAIAQKEKTLDMLEKDFLANVENYVSAVKAAIRDEPPTKAEEIYHSAVAFFTNEPPDPTCQAITLLQSKPTNSTVTPEQETIEDPWGVTTTSEGLILVTDTDNTILHLVSSEGTLTKQLWSVPSDRDQDDQLYAVSIDWTVCVCVTKRGSVYILDCEH</sequence>
<dbReference type="EMBL" id="BLXT01007628">
    <property type="protein sequence ID" value="GFO40656.1"/>
    <property type="molecule type" value="Genomic_DNA"/>
</dbReference>
<dbReference type="Proteomes" id="UP000735302">
    <property type="component" value="Unassembled WGS sequence"/>
</dbReference>
<organism evidence="1 2">
    <name type="scientific">Plakobranchus ocellatus</name>
    <dbReference type="NCBI Taxonomy" id="259542"/>
    <lineage>
        <taxon>Eukaryota</taxon>
        <taxon>Metazoa</taxon>
        <taxon>Spiralia</taxon>
        <taxon>Lophotrochozoa</taxon>
        <taxon>Mollusca</taxon>
        <taxon>Gastropoda</taxon>
        <taxon>Heterobranchia</taxon>
        <taxon>Euthyneura</taxon>
        <taxon>Panpulmonata</taxon>
        <taxon>Sacoglossa</taxon>
        <taxon>Placobranchoidea</taxon>
        <taxon>Plakobranchidae</taxon>
        <taxon>Plakobranchus</taxon>
    </lineage>
</organism>
<name>A0AAV4D9C8_9GAST</name>
<dbReference type="InterPro" id="IPR011042">
    <property type="entry name" value="6-blade_b-propeller_TolB-like"/>
</dbReference>